<dbReference type="InterPro" id="IPR050072">
    <property type="entry name" value="Peptidase_M20A"/>
</dbReference>
<dbReference type="KEGG" id="nyu:D7D52_17645"/>
<dbReference type="PIRSF" id="PIRSF037238">
    <property type="entry name" value="Carboxypeptidase_G2"/>
    <property type="match status" value="1"/>
</dbReference>
<evidence type="ECO:0000313" key="5">
    <source>
        <dbReference type="EMBL" id="AYF75383.1"/>
    </source>
</evidence>
<feature type="active site" description="Proton acceptor" evidence="3">
    <location>
        <position position="153"/>
    </location>
</feature>
<dbReference type="InterPro" id="IPR002933">
    <property type="entry name" value="Peptidase_M20"/>
</dbReference>
<dbReference type="GO" id="GO:0016787">
    <property type="term" value="F:hydrolase activity"/>
    <property type="evidence" value="ECO:0007669"/>
    <property type="project" value="UniProtKB-KW"/>
</dbReference>
<evidence type="ECO:0000313" key="6">
    <source>
        <dbReference type="Proteomes" id="UP000267164"/>
    </source>
</evidence>
<sequence length="384" mass="40141">MSSELRERVTAAFPDFLQDLRHLVGVDCGTWNAQGVDKIGDFCAERLTALGCSVERRPMRHPDGRPLGDLVIGRRAGHLPGGKRFLLLAHMDTVYEDGTAAARPFRVDGPIAFGPGVTDDKAGLLAGFTALRVLIEDGVEPFAEIVMVCSPDEEIGSPASRPHIESLAAAADIVLCLECARENGALIQGRKGIADVHITVTGRAAHAGIEPERGANAALAAAHLVMELQALNGKWPGTTVNVGAITAGTRPNIVCPDAVLEGEVRATTSSGLAAALAEIDRLSALEWVPGTRASVRRHGQVEPMEAADELVEAARQVARGLGFEVEAVLTGGVADANLAAATGTPTLDGLGPIGGGDHSEGEWLDLDSVIPRICLLAGLIQHFD</sequence>
<evidence type="ECO:0000256" key="2">
    <source>
        <dbReference type="ARBA" id="ARBA00022801"/>
    </source>
</evidence>
<proteinExistence type="predicted"/>
<dbReference type="PANTHER" id="PTHR43808:SF9">
    <property type="entry name" value="BLL0789 PROTEIN"/>
    <property type="match status" value="1"/>
</dbReference>
<dbReference type="SUPFAM" id="SSF55031">
    <property type="entry name" value="Bacterial exopeptidase dimerisation domain"/>
    <property type="match status" value="1"/>
</dbReference>
<dbReference type="Gene3D" id="3.40.630.10">
    <property type="entry name" value="Zn peptidases"/>
    <property type="match status" value="1"/>
</dbReference>
<keyword evidence="6" id="KW-1185">Reference proteome</keyword>
<keyword evidence="1" id="KW-0479">Metal-binding</keyword>
<dbReference type="AlphaFoldDB" id="A0A386ZDX4"/>
<keyword evidence="2" id="KW-0378">Hydrolase</keyword>
<dbReference type="SUPFAM" id="SSF53187">
    <property type="entry name" value="Zn-dependent exopeptidases"/>
    <property type="match status" value="1"/>
</dbReference>
<dbReference type="Pfam" id="PF07687">
    <property type="entry name" value="M20_dimer"/>
    <property type="match status" value="1"/>
</dbReference>
<reference evidence="5 6" key="1">
    <citation type="submission" date="2018-09" db="EMBL/GenBank/DDBJ databases">
        <title>Nocardia yunnanensis sp. nov., an actinomycete isolated from a soil sample.</title>
        <authorList>
            <person name="Zhang J."/>
        </authorList>
    </citation>
    <scope>NUCLEOTIDE SEQUENCE [LARGE SCALE GENOMIC DNA]</scope>
    <source>
        <strain evidence="5 6">CFHS0054</strain>
    </source>
</reference>
<feature type="domain" description="Peptidase M20 dimerisation" evidence="4">
    <location>
        <begin position="189"/>
        <end position="281"/>
    </location>
</feature>
<dbReference type="InterPro" id="IPR017150">
    <property type="entry name" value="Pept_M20_glutamate_carboxypep"/>
</dbReference>
<protein>
    <submittedName>
        <fullName evidence="5">M20 family peptidase</fullName>
    </submittedName>
</protein>
<accession>A0A386ZDX4</accession>
<gene>
    <name evidence="5" type="ORF">D7D52_17645</name>
</gene>
<organism evidence="5 6">
    <name type="scientific">Nocardia yunnanensis</name>
    <dbReference type="NCBI Taxonomy" id="2382165"/>
    <lineage>
        <taxon>Bacteria</taxon>
        <taxon>Bacillati</taxon>
        <taxon>Actinomycetota</taxon>
        <taxon>Actinomycetes</taxon>
        <taxon>Mycobacteriales</taxon>
        <taxon>Nocardiaceae</taxon>
        <taxon>Nocardia</taxon>
    </lineage>
</organism>
<dbReference type="Proteomes" id="UP000267164">
    <property type="component" value="Chromosome"/>
</dbReference>
<dbReference type="InterPro" id="IPR011650">
    <property type="entry name" value="Peptidase_M20_dimer"/>
</dbReference>
<dbReference type="RefSeq" id="WP_120737839.1">
    <property type="nucleotide sequence ID" value="NZ_CP032568.1"/>
</dbReference>
<dbReference type="InterPro" id="IPR036264">
    <property type="entry name" value="Bact_exopeptidase_dim_dom"/>
</dbReference>
<dbReference type="OrthoDB" id="9783294at2"/>
<dbReference type="EMBL" id="CP032568">
    <property type="protein sequence ID" value="AYF75383.1"/>
    <property type="molecule type" value="Genomic_DNA"/>
</dbReference>
<name>A0A386ZDX4_9NOCA</name>
<dbReference type="Pfam" id="PF01546">
    <property type="entry name" value="Peptidase_M20"/>
    <property type="match status" value="1"/>
</dbReference>
<dbReference type="Gene3D" id="3.30.70.360">
    <property type="match status" value="1"/>
</dbReference>
<dbReference type="CDD" id="cd03885">
    <property type="entry name" value="M20_CPDG2"/>
    <property type="match status" value="1"/>
</dbReference>
<dbReference type="GO" id="GO:0046872">
    <property type="term" value="F:metal ion binding"/>
    <property type="evidence" value="ECO:0007669"/>
    <property type="project" value="UniProtKB-KW"/>
</dbReference>
<dbReference type="PANTHER" id="PTHR43808">
    <property type="entry name" value="ACETYLORNITHINE DEACETYLASE"/>
    <property type="match status" value="1"/>
</dbReference>
<evidence type="ECO:0000256" key="1">
    <source>
        <dbReference type="ARBA" id="ARBA00022723"/>
    </source>
</evidence>
<feature type="active site" evidence="3">
    <location>
        <position position="92"/>
    </location>
</feature>
<evidence type="ECO:0000259" key="4">
    <source>
        <dbReference type="Pfam" id="PF07687"/>
    </source>
</evidence>
<evidence type="ECO:0000256" key="3">
    <source>
        <dbReference type="PIRSR" id="PIRSR037238-1"/>
    </source>
</evidence>